<dbReference type="Pfam" id="PF10551">
    <property type="entry name" value="MULE"/>
    <property type="match status" value="1"/>
</dbReference>
<feature type="domain" description="SWIM-type" evidence="6">
    <location>
        <begin position="481"/>
        <end position="517"/>
    </location>
</feature>
<evidence type="ECO:0000256" key="2">
    <source>
        <dbReference type="ARBA" id="ARBA00022771"/>
    </source>
</evidence>
<dbReference type="PROSITE" id="PS50966">
    <property type="entry name" value="ZF_SWIM"/>
    <property type="match status" value="1"/>
</dbReference>
<dbReference type="InterPro" id="IPR007527">
    <property type="entry name" value="Znf_SWIM"/>
</dbReference>
<evidence type="ECO:0000313" key="7">
    <source>
        <dbReference type="EMBL" id="GJS58633.1"/>
    </source>
</evidence>
<organism evidence="7 8">
    <name type="scientific">Tanacetum coccineum</name>
    <dbReference type="NCBI Taxonomy" id="301880"/>
    <lineage>
        <taxon>Eukaryota</taxon>
        <taxon>Viridiplantae</taxon>
        <taxon>Streptophyta</taxon>
        <taxon>Embryophyta</taxon>
        <taxon>Tracheophyta</taxon>
        <taxon>Spermatophyta</taxon>
        <taxon>Magnoliopsida</taxon>
        <taxon>eudicotyledons</taxon>
        <taxon>Gunneridae</taxon>
        <taxon>Pentapetalae</taxon>
        <taxon>asterids</taxon>
        <taxon>campanulids</taxon>
        <taxon>Asterales</taxon>
        <taxon>Asteraceae</taxon>
        <taxon>Asteroideae</taxon>
        <taxon>Anthemideae</taxon>
        <taxon>Anthemidinae</taxon>
        <taxon>Tanacetum</taxon>
    </lineage>
</organism>
<dbReference type="SMART" id="SM00575">
    <property type="entry name" value="ZnF_PMZ"/>
    <property type="match status" value="1"/>
</dbReference>
<name>A0ABQ4X0B9_9ASTR</name>
<dbReference type="InterPro" id="IPR006564">
    <property type="entry name" value="Znf_PMZ"/>
</dbReference>
<evidence type="ECO:0000256" key="3">
    <source>
        <dbReference type="ARBA" id="ARBA00022833"/>
    </source>
</evidence>
<dbReference type="EMBL" id="BQNB010009094">
    <property type="protein sequence ID" value="GJS58633.1"/>
    <property type="molecule type" value="Genomic_DNA"/>
</dbReference>
<evidence type="ECO:0000256" key="4">
    <source>
        <dbReference type="PROSITE-ProRule" id="PRU00325"/>
    </source>
</evidence>
<feature type="compositionally biased region" description="Basic residues" evidence="5">
    <location>
        <begin position="630"/>
        <end position="640"/>
    </location>
</feature>
<reference evidence="7" key="2">
    <citation type="submission" date="2022-01" db="EMBL/GenBank/DDBJ databases">
        <authorList>
            <person name="Yamashiro T."/>
            <person name="Shiraishi A."/>
            <person name="Satake H."/>
            <person name="Nakayama K."/>
        </authorList>
    </citation>
    <scope>NUCLEOTIDE SEQUENCE</scope>
</reference>
<accession>A0ABQ4X0B9</accession>
<evidence type="ECO:0000259" key="6">
    <source>
        <dbReference type="PROSITE" id="PS50966"/>
    </source>
</evidence>
<proteinExistence type="predicted"/>
<keyword evidence="8" id="KW-1185">Reference proteome</keyword>
<evidence type="ECO:0000256" key="5">
    <source>
        <dbReference type="SAM" id="MobiDB-lite"/>
    </source>
</evidence>
<dbReference type="InterPro" id="IPR018289">
    <property type="entry name" value="MULE_transposase_dom"/>
</dbReference>
<keyword evidence="2 4" id="KW-0863">Zinc-finger</keyword>
<gene>
    <name evidence="7" type="ORF">Tco_0653417</name>
</gene>
<sequence>MLQLSCQKRLKYGYVKQKYIVCNREGCPKDVWLNTLDPNKNDREVRSSNFRVCGCKARVVFDMVAHTSKYTLTTFDVKHNHELDRVEYKHLTKAERKLTYNEQLFIIKAANANIGVVRAHNLYTGLKGSPSLRQEFTKDFSFDYFVEDAELCGLFWADEVAKCNYKEFGDIVSFDATYKTNKYKMVFVPFTAIDNHRRSVTVGSGLLKKETTKAYGWLLRAFKKAFVRPPNIVVTDQDGAMRLAVAAEFPESKHRLCMWHIMQKIPAKIVSRIYDDTDFKDKFGKIVWNMFIGPEEFEDRWNKLMEEFNLVNHKWLSKMYRLRSSWIPAFFVDSPLCGLMRTTSRSESENSFFSYFTSSGSTLVKFMLCYESAMERQRHTQEKLDHQSFDSFPALLTPLPIEEHAAKVYTRSLFIRVQKEIVAGSWLCSITCMSSDEGCTVCIIDEEKIKPVGLPEVIDKESTSENVEEEINLHQKVTGHYKVLYNKGDGSVSCCCQLFVRSGILCRHIFCVFKNFKVSCIPDQYILRRWTKDLIPPDLRNKKNRYGEKNEAIEKLAMEASIILDSCVHMLRNNEPKLSVFVNKMKAIKSDLEAELPIVPTRTVSDFVQEFMGVKKPDKVKVKNPTGVRPKGREKQKRIKSGREISMKKSMRKSNKKKNGCGVCGSTDHNRRTCPQRNDVDVLYPAVVVPGGSDHVDGGLRDGASAVVVPSSSDHVDGGLRDGASGSV</sequence>
<dbReference type="Proteomes" id="UP001151760">
    <property type="component" value="Unassembled WGS sequence"/>
</dbReference>
<dbReference type="PANTHER" id="PTHR47718">
    <property type="entry name" value="OS01G0519700 PROTEIN"/>
    <property type="match status" value="1"/>
</dbReference>
<feature type="region of interest" description="Disordered" evidence="5">
    <location>
        <begin position="693"/>
        <end position="728"/>
    </location>
</feature>
<reference evidence="7" key="1">
    <citation type="journal article" date="2022" name="Int. J. Mol. Sci.">
        <title>Draft Genome of Tanacetum Coccineum: Genomic Comparison of Closely Related Tanacetum-Family Plants.</title>
        <authorList>
            <person name="Yamashiro T."/>
            <person name="Shiraishi A."/>
            <person name="Nakayama K."/>
            <person name="Satake H."/>
        </authorList>
    </citation>
    <scope>NUCLEOTIDE SEQUENCE</scope>
</reference>
<evidence type="ECO:0000256" key="1">
    <source>
        <dbReference type="ARBA" id="ARBA00022723"/>
    </source>
</evidence>
<keyword evidence="3" id="KW-0862">Zinc</keyword>
<dbReference type="PANTHER" id="PTHR47718:SF12">
    <property type="entry name" value="PROTEIN FAR1-RELATED SEQUENCE"/>
    <property type="match status" value="1"/>
</dbReference>
<feature type="region of interest" description="Disordered" evidence="5">
    <location>
        <begin position="621"/>
        <end position="664"/>
    </location>
</feature>
<protein>
    <submittedName>
        <fullName evidence="7">FAR1-related sequence 5-like protein</fullName>
    </submittedName>
</protein>
<comment type="caution">
    <text evidence="7">The sequence shown here is derived from an EMBL/GenBank/DDBJ whole genome shotgun (WGS) entry which is preliminary data.</text>
</comment>
<keyword evidence="1" id="KW-0479">Metal-binding</keyword>
<evidence type="ECO:0000313" key="8">
    <source>
        <dbReference type="Proteomes" id="UP001151760"/>
    </source>
</evidence>
<feature type="compositionally biased region" description="Basic residues" evidence="5">
    <location>
        <begin position="649"/>
        <end position="659"/>
    </location>
</feature>